<dbReference type="InterPro" id="IPR001466">
    <property type="entry name" value="Beta-lactam-related"/>
</dbReference>
<name>A0A0P9H6E1_9CHLR</name>
<gene>
    <name evidence="2" type="ORF">SE17_32565</name>
</gene>
<accession>A0A0P9H6E1</accession>
<dbReference type="InterPro" id="IPR050491">
    <property type="entry name" value="AmpC-like"/>
</dbReference>
<dbReference type="SUPFAM" id="SSF56601">
    <property type="entry name" value="beta-lactamase/transpeptidase-like"/>
    <property type="match status" value="1"/>
</dbReference>
<dbReference type="PANTHER" id="PTHR46825:SF9">
    <property type="entry name" value="BETA-LACTAMASE-RELATED DOMAIN-CONTAINING PROTEIN"/>
    <property type="match status" value="1"/>
</dbReference>
<dbReference type="AlphaFoldDB" id="A0A0P9H6E1"/>
<feature type="non-terminal residue" evidence="2">
    <location>
        <position position="118"/>
    </location>
</feature>
<dbReference type="Proteomes" id="UP000050509">
    <property type="component" value="Unassembled WGS sequence"/>
</dbReference>
<feature type="domain" description="Beta-lactamase-related" evidence="1">
    <location>
        <begin position="22"/>
        <end position="118"/>
    </location>
</feature>
<reference evidence="2 3" key="1">
    <citation type="submission" date="2015-09" db="EMBL/GenBank/DDBJ databases">
        <title>Draft genome sequence of Kouleothrix aurantiaca JCM 19913.</title>
        <authorList>
            <person name="Hemp J."/>
        </authorList>
    </citation>
    <scope>NUCLEOTIDE SEQUENCE [LARGE SCALE GENOMIC DNA]</scope>
    <source>
        <strain evidence="2 3">COM-B</strain>
    </source>
</reference>
<proteinExistence type="predicted"/>
<dbReference type="Pfam" id="PF00144">
    <property type="entry name" value="Beta-lactamase"/>
    <property type="match status" value="1"/>
</dbReference>
<protein>
    <recommendedName>
        <fullName evidence="1">Beta-lactamase-related domain-containing protein</fullName>
    </recommendedName>
</protein>
<sequence length="118" mass="12571">MHRVQPNGPGSSDERFAELCALAESEMARLGVPGVAIGVIDGEREHLAGMGVTSVENPLPVDADTLFQIGSTTKTVTGTIAMRLVERGALDLDAPARRYLPELRLADESVAAHVTLRH</sequence>
<evidence type="ECO:0000313" key="2">
    <source>
        <dbReference type="EMBL" id="KPV49448.1"/>
    </source>
</evidence>
<dbReference type="Gene3D" id="3.40.710.10">
    <property type="entry name" value="DD-peptidase/beta-lactamase superfamily"/>
    <property type="match status" value="1"/>
</dbReference>
<evidence type="ECO:0000259" key="1">
    <source>
        <dbReference type="Pfam" id="PF00144"/>
    </source>
</evidence>
<evidence type="ECO:0000313" key="3">
    <source>
        <dbReference type="Proteomes" id="UP000050509"/>
    </source>
</evidence>
<keyword evidence="3" id="KW-1185">Reference proteome</keyword>
<comment type="caution">
    <text evidence="2">The sequence shown here is derived from an EMBL/GenBank/DDBJ whole genome shotgun (WGS) entry which is preliminary data.</text>
</comment>
<organism evidence="2 3">
    <name type="scientific">Kouleothrix aurantiaca</name>
    <dbReference type="NCBI Taxonomy" id="186479"/>
    <lineage>
        <taxon>Bacteria</taxon>
        <taxon>Bacillati</taxon>
        <taxon>Chloroflexota</taxon>
        <taxon>Chloroflexia</taxon>
        <taxon>Chloroflexales</taxon>
        <taxon>Roseiflexineae</taxon>
        <taxon>Roseiflexaceae</taxon>
        <taxon>Kouleothrix</taxon>
    </lineage>
</organism>
<dbReference type="EMBL" id="LJCR01001962">
    <property type="protein sequence ID" value="KPV49448.1"/>
    <property type="molecule type" value="Genomic_DNA"/>
</dbReference>
<dbReference type="InterPro" id="IPR012338">
    <property type="entry name" value="Beta-lactam/transpept-like"/>
</dbReference>
<dbReference type="PANTHER" id="PTHR46825">
    <property type="entry name" value="D-ALANYL-D-ALANINE-CARBOXYPEPTIDASE/ENDOPEPTIDASE AMPH"/>
    <property type="match status" value="1"/>
</dbReference>